<gene>
    <name evidence="7" type="primary">pcm</name>
    <name evidence="9" type="ORF">AVDCRST_MAG19-1827</name>
</gene>
<keyword evidence="5 7" id="KW-0808">Transferase</keyword>
<dbReference type="NCBIfam" id="NF001453">
    <property type="entry name" value="PRK00312.1"/>
    <property type="match status" value="1"/>
</dbReference>
<dbReference type="GO" id="GO:0030091">
    <property type="term" value="P:protein repair"/>
    <property type="evidence" value="ECO:0007669"/>
    <property type="project" value="UniProtKB-UniRule"/>
</dbReference>
<dbReference type="GO" id="GO:0032259">
    <property type="term" value="P:methylation"/>
    <property type="evidence" value="ECO:0007669"/>
    <property type="project" value="UniProtKB-KW"/>
</dbReference>
<comment type="function">
    <text evidence="7">Catalyzes the methyl esterification of L-isoaspartyl residues in peptides and proteins that result from spontaneous decomposition of normal L-aspartyl and L-asparaginyl residues. It plays a role in the repair and/or degradation of damaged proteins.</text>
</comment>
<reference evidence="9" key="1">
    <citation type="submission" date="2020-02" db="EMBL/GenBank/DDBJ databases">
        <authorList>
            <person name="Meier V. D."/>
        </authorList>
    </citation>
    <scope>NUCLEOTIDE SEQUENCE</scope>
    <source>
        <strain evidence="9">AVDCRST_MAG19</strain>
    </source>
</reference>
<dbReference type="FunFam" id="3.40.50.150:FF:000010">
    <property type="entry name" value="Protein-L-isoaspartate O-methyltransferase"/>
    <property type="match status" value="1"/>
</dbReference>
<keyword evidence="4 7" id="KW-0489">Methyltransferase</keyword>
<keyword evidence="6 7" id="KW-0949">S-adenosyl-L-methionine</keyword>
<comment type="similarity">
    <text evidence="2 7">Belongs to the methyltransferase superfamily. L-isoaspartyl/D-aspartyl protein methyltransferase family.</text>
</comment>
<name>A0A6J4UWR3_9BACT</name>
<dbReference type="GO" id="GO:0005737">
    <property type="term" value="C:cytoplasm"/>
    <property type="evidence" value="ECO:0007669"/>
    <property type="project" value="UniProtKB-SubCell"/>
</dbReference>
<protein>
    <recommendedName>
        <fullName evidence="7">Protein-L-isoaspartate O-methyltransferase</fullName>
        <ecNumber evidence="7">2.1.1.77</ecNumber>
    </recommendedName>
    <alternativeName>
        <fullName evidence="7">L-isoaspartyl protein carboxyl methyltransferase</fullName>
    </alternativeName>
    <alternativeName>
        <fullName evidence="7">Protein L-isoaspartyl methyltransferase</fullName>
    </alternativeName>
    <alternativeName>
        <fullName evidence="7">Protein-beta-aspartate methyltransferase</fullName>
        <shortName evidence="7">PIMT</shortName>
    </alternativeName>
</protein>
<comment type="catalytic activity">
    <reaction evidence="7">
        <text>[protein]-L-isoaspartate + S-adenosyl-L-methionine = [protein]-L-isoaspartate alpha-methyl ester + S-adenosyl-L-homocysteine</text>
        <dbReference type="Rhea" id="RHEA:12705"/>
        <dbReference type="Rhea" id="RHEA-COMP:12143"/>
        <dbReference type="Rhea" id="RHEA-COMP:12144"/>
        <dbReference type="ChEBI" id="CHEBI:57856"/>
        <dbReference type="ChEBI" id="CHEBI:59789"/>
        <dbReference type="ChEBI" id="CHEBI:90596"/>
        <dbReference type="ChEBI" id="CHEBI:90598"/>
        <dbReference type="EC" id="2.1.1.77"/>
    </reaction>
</comment>
<proteinExistence type="inferred from homology"/>
<dbReference type="GO" id="GO:0004719">
    <property type="term" value="F:protein-L-isoaspartate (D-aspartate) O-methyltransferase activity"/>
    <property type="evidence" value="ECO:0007669"/>
    <property type="project" value="UniProtKB-UniRule"/>
</dbReference>
<dbReference type="SUPFAM" id="SSF53335">
    <property type="entry name" value="S-adenosyl-L-methionine-dependent methyltransferases"/>
    <property type="match status" value="1"/>
</dbReference>
<dbReference type="PANTHER" id="PTHR11579">
    <property type="entry name" value="PROTEIN-L-ISOASPARTATE O-METHYLTRANSFERASE"/>
    <property type="match status" value="1"/>
</dbReference>
<evidence type="ECO:0000256" key="5">
    <source>
        <dbReference type="ARBA" id="ARBA00022679"/>
    </source>
</evidence>
<comment type="subcellular location">
    <subcellularLocation>
        <location evidence="1 7">Cytoplasm</location>
    </subcellularLocation>
</comment>
<dbReference type="EC" id="2.1.1.77" evidence="7"/>
<feature type="active site" evidence="7">
    <location>
        <position position="79"/>
    </location>
</feature>
<dbReference type="InterPro" id="IPR029063">
    <property type="entry name" value="SAM-dependent_MTases_sf"/>
</dbReference>
<dbReference type="HAMAP" id="MF_00090">
    <property type="entry name" value="PIMT"/>
    <property type="match status" value="1"/>
</dbReference>
<evidence type="ECO:0000256" key="2">
    <source>
        <dbReference type="ARBA" id="ARBA00005369"/>
    </source>
</evidence>
<dbReference type="NCBIfam" id="TIGR00080">
    <property type="entry name" value="pimt"/>
    <property type="match status" value="1"/>
</dbReference>
<keyword evidence="3 7" id="KW-0963">Cytoplasm</keyword>
<evidence type="ECO:0000256" key="7">
    <source>
        <dbReference type="HAMAP-Rule" id="MF_00090"/>
    </source>
</evidence>
<evidence type="ECO:0000313" key="9">
    <source>
        <dbReference type="EMBL" id="CAA9561455.1"/>
    </source>
</evidence>
<evidence type="ECO:0000256" key="3">
    <source>
        <dbReference type="ARBA" id="ARBA00022490"/>
    </source>
</evidence>
<evidence type="ECO:0000256" key="8">
    <source>
        <dbReference type="SAM" id="MobiDB-lite"/>
    </source>
</evidence>
<dbReference type="AlphaFoldDB" id="A0A6J4UWR3"/>
<evidence type="ECO:0000256" key="4">
    <source>
        <dbReference type="ARBA" id="ARBA00022603"/>
    </source>
</evidence>
<dbReference type="PROSITE" id="PS01279">
    <property type="entry name" value="PCMT"/>
    <property type="match status" value="1"/>
</dbReference>
<dbReference type="CDD" id="cd02440">
    <property type="entry name" value="AdoMet_MTases"/>
    <property type="match status" value="1"/>
</dbReference>
<dbReference type="Pfam" id="PF01135">
    <property type="entry name" value="PCMT"/>
    <property type="match status" value="1"/>
</dbReference>
<dbReference type="EMBL" id="CADCWL010000078">
    <property type="protein sequence ID" value="CAA9561455.1"/>
    <property type="molecule type" value="Genomic_DNA"/>
</dbReference>
<accession>A0A6J4UWR3</accession>
<feature type="region of interest" description="Disordered" evidence="8">
    <location>
        <begin position="1"/>
        <end position="23"/>
    </location>
</feature>
<sequence>MTDDAKSGGSSRPEESGGATERAVTPAALVAELHRQGIRDERVLAAVGRVPRPRFVPEASRDEAWANSALPIAAGQTISQPFVVALMTEALALTGGERVLEVGTGSGYQTAILAELVPAGEIVSVERHASLAAGAEALLRELGYRNVAVHVGDGTVGWPDGAPYDRILVAAAGPRIPPPLVAQLRDGGRVVIPVGEPREQLLVAVDRVGDQTRETRLGTVRFVPLIGRAGWAAQIQSNGNHGE</sequence>
<dbReference type="PANTHER" id="PTHR11579:SF0">
    <property type="entry name" value="PROTEIN-L-ISOASPARTATE(D-ASPARTATE) O-METHYLTRANSFERASE"/>
    <property type="match status" value="1"/>
</dbReference>
<evidence type="ECO:0000256" key="1">
    <source>
        <dbReference type="ARBA" id="ARBA00004496"/>
    </source>
</evidence>
<dbReference type="Gene3D" id="3.40.50.150">
    <property type="entry name" value="Vaccinia Virus protein VP39"/>
    <property type="match status" value="1"/>
</dbReference>
<evidence type="ECO:0000256" key="6">
    <source>
        <dbReference type="ARBA" id="ARBA00022691"/>
    </source>
</evidence>
<organism evidence="9">
    <name type="scientific">uncultured Thermomicrobiales bacterium</name>
    <dbReference type="NCBI Taxonomy" id="1645740"/>
    <lineage>
        <taxon>Bacteria</taxon>
        <taxon>Pseudomonadati</taxon>
        <taxon>Thermomicrobiota</taxon>
        <taxon>Thermomicrobia</taxon>
        <taxon>Thermomicrobiales</taxon>
        <taxon>environmental samples</taxon>
    </lineage>
</organism>
<dbReference type="InterPro" id="IPR000682">
    <property type="entry name" value="PCMT"/>
</dbReference>